<proteinExistence type="predicted"/>
<dbReference type="EMBL" id="BSUN01000001">
    <property type="protein sequence ID" value="GMA34853.1"/>
    <property type="molecule type" value="Genomic_DNA"/>
</dbReference>
<sequence>MPVAGPVGLGAASAIQSAGDAWLIGVDSDWTQSAADYADVTFTSVLKNIANSVFDTIAESADTGFSAEPYVGTLENEGVGVADFAEGTVSDEVLAQAGRDQGRHHRR</sequence>
<comment type="caution">
    <text evidence="1">The sequence shown here is derived from an EMBL/GenBank/DDBJ whole genome shotgun (WGS) entry which is preliminary data.</text>
</comment>
<keyword evidence="2" id="KW-1185">Reference proteome</keyword>
<accession>A0ABQ6IAG2</accession>
<protein>
    <submittedName>
        <fullName evidence="1">Uncharacterized protein</fullName>
    </submittedName>
</protein>
<dbReference type="Gene3D" id="3.40.50.2300">
    <property type="match status" value="1"/>
</dbReference>
<organism evidence="1 2">
    <name type="scientific">Demequina litorisediminis</name>
    <dbReference type="NCBI Taxonomy" id="1849022"/>
    <lineage>
        <taxon>Bacteria</taxon>
        <taxon>Bacillati</taxon>
        <taxon>Actinomycetota</taxon>
        <taxon>Actinomycetes</taxon>
        <taxon>Micrococcales</taxon>
        <taxon>Demequinaceae</taxon>
        <taxon>Demequina</taxon>
    </lineage>
</organism>
<evidence type="ECO:0000313" key="1">
    <source>
        <dbReference type="EMBL" id="GMA34853.1"/>
    </source>
</evidence>
<dbReference type="Proteomes" id="UP001157125">
    <property type="component" value="Unassembled WGS sequence"/>
</dbReference>
<gene>
    <name evidence="1" type="ORF">GCM10025876_10570</name>
</gene>
<name>A0ABQ6IAG2_9MICO</name>
<reference evidence="2" key="1">
    <citation type="journal article" date="2019" name="Int. J. Syst. Evol. Microbiol.">
        <title>The Global Catalogue of Microorganisms (GCM) 10K type strain sequencing project: providing services to taxonomists for standard genome sequencing and annotation.</title>
        <authorList>
            <consortium name="The Broad Institute Genomics Platform"/>
            <consortium name="The Broad Institute Genome Sequencing Center for Infectious Disease"/>
            <person name="Wu L."/>
            <person name="Ma J."/>
        </authorList>
    </citation>
    <scope>NUCLEOTIDE SEQUENCE [LARGE SCALE GENOMIC DNA]</scope>
    <source>
        <strain evidence="2">NBRC 112299</strain>
    </source>
</reference>
<evidence type="ECO:0000313" key="2">
    <source>
        <dbReference type="Proteomes" id="UP001157125"/>
    </source>
</evidence>
<dbReference type="RefSeq" id="WP_348523448.1">
    <property type="nucleotide sequence ID" value="NZ_BSUN01000001.1"/>
</dbReference>